<dbReference type="Proteomes" id="UP000467841">
    <property type="component" value="Unassembled WGS sequence"/>
</dbReference>
<proteinExistence type="predicted"/>
<evidence type="ECO:0000313" key="2">
    <source>
        <dbReference type="Proteomes" id="UP000467841"/>
    </source>
</evidence>
<evidence type="ECO:0000313" key="1">
    <source>
        <dbReference type="EMBL" id="CAA7054637.1"/>
    </source>
</evidence>
<organism evidence="1 2">
    <name type="scientific">Microthlaspi erraticum</name>
    <dbReference type="NCBI Taxonomy" id="1685480"/>
    <lineage>
        <taxon>Eukaryota</taxon>
        <taxon>Viridiplantae</taxon>
        <taxon>Streptophyta</taxon>
        <taxon>Embryophyta</taxon>
        <taxon>Tracheophyta</taxon>
        <taxon>Spermatophyta</taxon>
        <taxon>Magnoliopsida</taxon>
        <taxon>eudicotyledons</taxon>
        <taxon>Gunneridae</taxon>
        <taxon>Pentapetalae</taxon>
        <taxon>rosids</taxon>
        <taxon>malvids</taxon>
        <taxon>Brassicales</taxon>
        <taxon>Brassicaceae</taxon>
        <taxon>Coluteocarpeae</taxon>
        <taxon>Microthlaspi</taxon>
    </lineage>
</organism>
<dbReference type="AlphaFoldDB" id="A0A6D2KNL9"/>
<protein>
    <submittedName>
        <fullName evidence="1">Uncharacterized protein</fullName>
    </submittedName>
</protein>
<accession>A0A6D2KNL9</accession>
<reference evidence="1" key="1">
    <citation type="submission" date="2020-01" db="EMBL/GenBank/DDBJ databases">
        <authorList>
            <person name="Mishra B."/>
        </authorList>
    </citation>
    <scope>NUCLEOTIDE SEQUENCE [LARGE SCALE GENOMIC DNA]</scope>
</reference>
<gene>
    <name evidence="1" type="ORF">MERR_LOCUS41873</name>
</gene>
<sequence>MASSKAFHTSATEHIPLLISQHALYMAIWAFGAPPLMVEPGATSGNFTLETTEPAAIEDTSVPWPLWSLGDRYSLVLLTLYSRSPLRPSTKYFAPMIFLLQSAGENWSADTHSPFHFFGIAT</sequence>
<name>A0A6D2KNL9_9BRAS</name>
<dbReference type="EMBL" id="CACVBM020001584">
    <property type="protein sequence ID" value="CAA7054637.1"/>
    <property type="molecule type" value="Genomic_DNA"/>
</dbReference>
<comment type="caution">
    <text evidence="1">The sequence shown here is derived from an EMBL/GenBank/DDBJ whole genome shotgun (WGS) entry which is preliminary data.</text>
</comment>
<keyword evidence="2" id="KW-1185">Reference proteome</keyword>